<accession>Q2SP39</accession>
<proteinExistence type="predicted"/>
<comment type="subcellular location">
    <subcellularLocation>
        <location evidence="2">Membrane</location>
        <topology evidence="2">Multi-pass membrane protein</topology>
    </subcellularLocation>
</comment>
<dbReference type="GO" id="GO:0016020">
    <property type="term" value="C:membrane"/>
    <property type="evidence" value="ECO:0007669"/>
    <property type="project" value="UniProtKB-SubCell"/>
</dbReference>
<evidence type="ECO:0000256" key="8">
    <source>
        <dbReference type="SAM" id="Phobius"/>
    </source>
</evidence>
<reference evidence="10 11" key="1">
    <citation type="journal article" date="2005" name="Nucleic Acids Res.">
        <title>Genomic blueprint of Hahella chejuensis, a marine microbe producing an algicidal agent.</title>
        <authorList>
            <person name="Jeong H."/>
            <person name="Yim J.H."/>
            <person name="Lee C."/>
            <person name="Choi S.-H."/>
            <person name="Park Y.K."/>
            <person name="Yoon S.H."/>
            <person name="Hur C.-G."/>
            <person name="Kang H.-Y."/>
            <person name="Kim D."/>
            <person name="Lee H.H."/>
            <person name="Park K.H."/>
            <person name="Park S.-H."/>
            <person name="Park H.-S."/>
            <person name="Lee H.K."/>
            <person name="Oh T.K."/>
            <person name="Kim J.F."/>
        </authorList>
    </citation>
    <scope>NUCLEOTIDE SEQUENCE [LARGE SCALE GENOMIC DNA]</scope>
    <source>
        <strain evidence="10 11">KCTC 2396</strain>
    </source>
</reference>
<feature type="domain" description="Methylamine utilisation protein MauE" evidence="9">
    <location>
        <begin position="53"/>
        <end position="175"/>
    </location>
</feature>
<evidence type="ECO:0000256" key="3">
    <source>
        <dbReference type="ARBA" id="ARBA00004856"/>
    </source>
</evidence>
<feature type="transmembrane region" description="Helical" evidence="8">
    <location>
        <begin position="115"/>
        <end position="136"/>
    </location>
</feature>
<keyword evidence="7 8" id="KW-0472">Membrane</keyword>
<dbReference type="GO" id="GO:0030416">
    <property type="term" value="P:methylamine metabolic process"/>
    <property type="evidence" value="ECO:0007669"/>
    <property type="project" value="InterPro"/>
</dbReference>
<keyword evidence="6 8" id="KW-1133">Transmembrane helix</keyword>
<dbReference type="STRING" id="349521.HCH_00685"/>
<name>Q2SP39_HAHCH</name>
<sequence>MNSKMNSKPVFQTRENERGAHLSDYQPLLALLAVSALAALAASLPEPFSGMVWMHYFMGFFLCIFAMLKLFHPKAFANGFEMYDLLAKRFRGYAYVYPYIELGLGLAYLSFTAPYLTYVLTIIVLSFGAAGVLSALRKGLDINCPCMGTVLDVPLSTVTLTEDLGMAAMALMLILMRSGVI</sequence>
<keyword evidence="11" id="KW-1185">Reference proteome</keyword>
<dbReference type="eggNOG" id="COG2608">
    <property type="taxonomic scope" value="Bacteria"/>
</dbReference>
<evidence type="ECO:0000256" key="6">
    <source>
        <dbReference type="ARBA" id="ARBA00022989"/>
    </source>
</evidence>
<protein>
    <recommendedName>
        <fullName evidence="4">Methylamine utilization protein MauE</fullName>
    </recommendedName>
</protein>
<gene>
    <name evidence="10" type="ordered locus">HCH_00685</name>
</gene>
<dbReference type="KEGG" id="hch:HCH_00685"/>
<feature type="transmembrane region" description="Helical" evidence="8">
    <location>
        <begin position="92"/>
        <end position="109"/>
    </location>
</feature>
<dbReference type="RefSeq" id="WP_011394662.1">
    <property type="nucleotide sequence ID" value="NC_007645.1"/>
</dbReference>
<comment type="function">
    <text evidence="1">May be specifically involved in the processing, transport, and/or maturation of the MADH beta-subunit.</text>
</comment>
<comment type="pathway">
    <text evidence="3">One-carbon metabolism; methylamine degradation.</text>
</comment>
<feature type="transmembrane region" description="Helical" evidence="8">
    <location>
        <begin position="53"/>
        <end position="71"/>
    </location>
</feature>
<evidence type="ECO:0000256" key="7">
    <source>
        <dbReference type="ARBA" id="ARBA00023136"/>
    </source>
</evidence>
<evidence type="ECO:0000313" key="10">
    <source>
        <dbReference type="EMBL" id="ABC27585.1"/>
    </source>
</evidence>
<evidence type="ECO:0000256" key="5">
    <source>
        <dbReference type="ARBA" id="ARBA00022692"/>
    </source>
</evidence>
<evidence type="ECO:0000259" key="9">
    <source>
        <dbReference type="Pfam" id="PF07291"/>
    </source>
</evidence>
<evidence type="ECO:0000256" key="1">
    <source>
        <dbReference type="ARBA" id="ARBA00003475"/>
    </source>
</evidence>
<evidence type="ECO:0000256" key="4">
    <source>
        <dbReference type="ARBA" id="ARBA00019078"/>
    </source>
</evidence>
<dbReference type="InterPro" id="IPR009908">
    <property type="entry name" value="Methylamine_util_MauE"/>
</dbReference>
<dbReference type="HOGENOM" id="CLU_096384_0_0_6"/>
<evidence type="ECO:0000313" key="11">
    <source>
        <dbReference type="Proteomes" id="UP000000238"/>
    </source>
</evidence>
<dbReference type="AlphaFoldDB" id="Q2SP39"/>
<dbReference type="Proteomes" id="UP000000238">
    <property type="component" value="Chromosome"/>
</dbReference>
<evidence type="ECO:0000256" key="2">
    <source>
        <dbReference type="ARBA" id="ARBA00004141"/>
    </source>
</evidence>
<dbReference type="Pfam" id="PF07291">
    <property type="entry name" value="MauE"/>
    <property type="match status" value="1"/>
</dbReference>
<dbReference type="OrthoDB" id="9800621at2"/>
<keyword evidence="5 8" id="KW-0812">Transmembrane</keyword>
<organism evidence="10 11">
    <name type="scientific">Hahella chejuensis (strain KCTC 2396)</name>
    <dbReference type="NCBI Taxonomy" id="349521"/>
    <lineage>
        <taxon>Bacteria</taxon>
        <taxon>Pseudomonadati</taxon>
        <taxon>Pseudomonadota</taxon>
        <taxon>Gammaproteobacteria</taxon>
        <taxon>Oceanospirillales</taxon>
        <taxon>Hahellaceae</taxon>
        <taxon>Hahella</taxon>
    </lineage>
</organism>
<dbReference type="EMBL" id="CP000155">
    <property type="protein sequence ID" value="ABC27585.1"/>
    <property type="molecule type" value="Genomic_DNA"/>
</dbReference>